<keyword evidence="3" id="KW-1185">Reference proteome</keyword>
<organism evidence="2 3">
    <name type="scientific">Romeriopsis navalis LEGE 11480</name>
    <dbReference type="NCBI Taxonomy" id="2777977"/>
    <lineage>
        <taxon>Bacteria</taxon>
        <taxon>Bacillati</taxon>
        <taxon>Cyanobacteriota</taxon>
        <taxon>Cyanophyceae</taxon>
        <taxon>Leptolyngbyales</taxon>
        <taxon>Leptolyngbyaceae</taxon>
        <taxon>Romeriopsis</taxon>
        <taxon>Romeriopsis navalis</taxon>
    </lineage>
</organism>
<gene>
    <name evidence="2" type="ORF">IQ266_10585</name>
</gene>
<dbReference type="RefSeq" id="WP_264325002.1">
    <property type="nucleotide sequence ID" value="NZ_JADEXQ010000030.1"/>
</dbReference>
<evidence type="ECO:0000313" key="3">
    <source>
        <dbReference type="Proteomes" id="UP000625316"/>
    </source>
</evidence>
<protein>
    <submittedName>
        <fullName evidence="2">Uncharacterized protein</fullName>
    </submittedName>
</protein>
<name>A0A928VPD1_9CYAN</name>
<feature type="signal peptide" evidence="1">
    <location>
        <begin position="1"/>
        <end position="27"/>
    </location>
</feature>
<evidence type="ECO:0000313" key="2">
    <source>
        <dbReference type="EMBL" id="MBE9030175.1"/>
    </source>
</evidence>
<accession>A0A928VPD1</accession>
<dbReference type="Proteomes" id="UP000625316">
    <property type="component" value="Unassembled WGS sequence"/>
</dbReference>
<reference evidence="2" key="1">
    <citation type="submission" date="2020-10" db="EMBL/GenBank/DDBJ databases">
        <authorList>
            <person name="Castelo-Branco R."/>
            <person name="Eusebio N."/>
            <person name="Adriana R."/>
            <person name="Vieira A."/>
            <person name="Brugerolle De Fraissinette N."/>
            <person name="Rezende De Castro R."/>
            <person name="Schneider M.P."/>
            <person name="Vasconcelos V."/>
            <person name="Leao P.N."/>
        </authorList>
    </citation>
    <scope>NUCLEOTIDE SEQUENCE</scope>
    <source>
        <strain evidence="2">LEGE 11480</strain>
    </source>
</reference>
<evidence type="ECO:0000256" key="1">
    <source>
        <dbReference type="SAM" id="SignalP"/>
    </source>
</evidence>
<sequence>MKTALLTAISGCAIALSLITFQPAATAQTAPRSPQSVTRVRDIAWANLSDFDRPTHRLTTQAVSIDTMFQVEMALTENLSQTSEAIPSARALVPAPVNLIDALTDLPGTVDRFLAQTPQEPEPFKPLAFFEIPGLESGVKVGLLNF</sequence>
<dbReference type="EMBL" id="JADEXQ010000030">
    <property type="protein sequence ID" value="MBE9030175.1"/>
    <property type="molecule type" value="Genomic_DNA"/>
</dbReference>
<proteinExistence type="predicted"/>
<feature type="chain" id="PRO_5037159420" evidence="1">
    <location>
        <begin position="28"/>
        <end position="146"/>
    </location>
</feature>
<keyword evidence="1" id="KW-0732">Signal</keyword>
<comment type="caution">
    <text evidence="2">The sequence shown here is derived from an EMBL/GenBank/DDBJ whole genome shotgun (WGS) entry which is preliminary data.</text>
</comment>
<dbReference type="AlphaFoldDB" id="A0A928VPD1"/>